<sequence>MAPAPVVNGISPNEGFPGTRVIIRGENFGKKPTDLFGLTICGVNCLLSAEWVSENKIITLSGAINGKGDVIVTTRLGGQGTSDVQFNGLQLTTVGPMKESAIWVEETPIYTWERPSNCGGTQDPLGLLVEDNDPTISKREFEEYFPGKCGEFSSENFSPSWFLLENYQLTSFEDLKAGLQFLQRRVKDQKNERLSFLKNNVSPIIDQIDTLVNLQQAYEHDKFIEPILNLEKAIKDSEDKTVELFNNVLIGWGKAEESRNALNTLSRFKFLFYLPAQIEKNIKKGQYEIIINDYIRVKNLFGKTNISIFKMALKEIENCIKKLQNKLYLDLQNYPIHLGKQKQIIRYLVLLDSPQDSAWIAIKSRFVYVNNEITTLFDQYYNLSYEDNIATLSFIEDVCAHLLGTFPDLWNMGQSYFNGELNVKHKEEQVSEFKQMIRSIIENFCNSVSTILINQEHGISNIKSPDGNIVTYVPDILQNIRSIYMLFIRLNLPKECIDLLLNLLTNLKIHCIKVLFKYTVEHIKEIPETWDIKFSETYSGITDFPLQFCKLVQEISETIRISIFSEQGENSVIQNQTAIDSFNEEFETMLRTSETVLTEFLVDEDEENQEHPHKPSIQKRCLLTLSNCMYIKNNVLTTLEKDLNYGFPVPQEAISNSRFGLLELEQGIINKYIELKSAPIITIIEESLYFETLNWDTTIKVTDIRPYIVNCINNFVQIHAEVNTVSKDLLKTVLPKIAEVVSMELCKIISSIEKLNNFGALQTYTDICFLRKFLSGFPHSKAEFHLEEALDNIISHLNEPITIDIENILKKCQNRMRLQFTCISNN</sequence>
<dbReference type="FunFam" id="2.60.40.10:FF:000196">
    <property type="entry name" value="Exocyst complex component 2"/>
    <property type="match status" value="1"/>
</dbReference>
<comment type="subunit">
    <text evidence="7">Component of the exocyst complex.</text>
</comment>
<evidence type="ECO:0000259" key="8">
    <source>
        <dbReference type="Pfam" id="PF01833"/>
    </source>
</evidence>
<dbReference type="GO" id="GO:0048468">
    <property type="term" value="P:cell development"/>
    <property type="evidence" value="ECO:0007669"/>
    <property type="project" value="UniProtKB-ARBA"/>
</dbReference>
<dbReference type="InterPro" id="IPR029175">
    <property type="entry name" value="EXOC2/Sec5"/>
</dbReference>
<keyword evidence="6 7" id="KW-0653">Protein transport</keyword>
<comment type="function">
    <text evidence="1 7">Component of the exocyst complex involved in the docking of exocytic vesicles with fusion sites on the plasma membrane.</text>
</comment>
<dbReference type="InterPro" id="IPR014756">
    <property type="entry name" value="Ig_E-set"/>
</dbReference>
<evidence type="ECO:0000256" key="4">
    <source>
        <dbReference type="ARBA" id="ARBA00022448"/>
    </source>
</evidence>
<keyword evidence="4 7" id="KW-0813">Transport</keyword>
<dbReference type="Pfam" id="PF15469">
    <property type="entry name" value="Sec5"/>
    <property type="match status" value="1"/>
</dbReference>
<dbReference type="GO" id="GO:0006887">
    <property type="term" value="P:exocytosis"/>
    <property type="evidence" value="ECO:0007669"/>
    <property type="project" value="UniProtKB-KW"/>
</dbReference>
<accession>A0A9P0ANS9</accession>
<feature type="domain" description="IPT/TIG" evidence="8">
    <location>
        <begin position="5"/>
        <end position="86"/>
    </location>
</feature>
<dbReference type="GO" id="GO:0006893">
    <property type="term" value="P:Golgi to plasma membrane transport"/>
    <property type="evidence" value="ECO:0007669"/>
    <property type="project" value="UniProtKB-UniRule"/>
</dbReference>
<dbReference type="Proteomes" id="UP001154078">
    <property type="component" value="Chromosome 1"/>
</dbReference>
<evidence type="ECO:0000256" key="6">
    <source>
        <dbReference type="ARBA" id="ARBA00022927"/>
    </source>
</evidence>
<evidence type="ECO:0000259" key="9">
    <source>
        <dbReference type="Pfam" id="PF15469"/>
    </source>
</evidence>
<evidence type="ECO:0000313" key="11">
    <source>
        <dbReference type="Proteomes" id="UP001154078"/>
    </source>
</evidence>
<comment type="similarity">
    <text evidence="2 7">Belongs to the SEC5 family.</text>
</comment>
<dbReference type="GO" id="GO:0048731">
    <property type="term" value="P:system development"/>
    <property type="evidence" value="ECO:0007669"/>
    <property type="project" value="UniProtKB-ARBA"/>
</dbReference>
<dbReference type="AlphaFoldDB" id="A0A9P0ANS9"/>
<evidence type="ECO:0000256" key="5">
    <source>
        <dbReference type="ARBA" id="ARBA00022483"/>
    </source>
</evidence>
<dbReference type="GO" id="GO:0000145">
    <property type="term" value="C:exocyst"/>
    <property type="evidence" value="ECO:0007669"/>
    <property type="project" value="UniProtKB-UniRule"/>
</dbReference>
<dbReference type="Pfam" id="PF01833">
    <property type="entry name" value="TIG"/>
    <property type="match status" value="1"/>
</dbReference>
<gene>
    <name evidence="10" type="ORF">MELIAE_LOCUS479</name>
</gene>
<dbReference type="EMBL" id="OV121132">
    <property type="protein sequence ID" value="CAH0546276.1"/>
    <property type="molecule type" value="Genomic_DNA"/>
</dbReference>
<dbReference type="PANTHER" id="PTHR13043">
    <property type="entry name" value="EXOCYST COMPLEX COMPONENT SEC5"/>
    <property type="match status" value="1"/>
</dbReference>
<dbReference type="SUPFAM" id="SSF81296">
    <property type="entry name" value="E set domains"/>
    <property type="match status" value="1"/>
</dbReference>
<dbReference type="GO" id="GO:0015031">
    <property type="term" value="P:protein transport"/>
    <property type="evidence" value="ECO:0007669"/>
    <property type="project" value="UniProtKB-KW"/>
</dbReference>
<keyword evidence="5 7" id="KW-0268">Exocytosis</keyword>
<feature type="domain" description="Exocyst complex component EXOC2/Sec5 N-terminal" evidence="9">
    <location>
        <begin position="122"/>
        <end position="822"/>
    </location>
</feature>
<evidence type="ECO:0000256" key="1">
    <source>
        <dbReference type="ARBA" id="ARBA00002660"/>
    </source>
</evidence>
<evidence type="ECO:0000256" key="2">
    <source>
        <dbReference type="ARBA" id="ARBA00010578"/>
    </source>
</evidence>
<name>A0A9P0ANS9_BRAAE</name>
<evidence type="ECO:0000256" key="7">
    <source>
        <dbReference type="RuleBase" id="RU365069"/>
    </source>
</evidence>
<proteinExistence type="inferred from homology"/>
<dbReference type="Gene3D" id="2.60.40.10">
    <property type="entry name" value="Immunoglobulins"/>
    <property type="match status" value="1"/>
</dbReference>
<protein>
    <recommendedName>
        <fullName evidence="3 7">Exocyst complex component 2</fullName>
    </recommendedName>
</protein>
<evidence type="ECO:0000313" key="10">
    <source>
        <dbReference type="EMBL" id="CAH0546276.1"/>
    </source>
</evidence>
<reference evidence="10" key="1">
    <citation type="submission" date="2021-12" db="EMBL/GenBank/DDBJ databases">
        <authorList>
            <person name="King R."/>
        </authorList>
    </citation>
    <scope>NUCLEOTIDE SEQUENCE</scope>
</reference>
<dbReference type="InterPro" id="IPR013783">
    <property type="entry name" value="Ig-like_fold"/>
</dbReference>
<keyword evidence="11" id="KW-1185">Reference proteome</keyword>
<dbReference type="OrthoDB" id="26242at2759"/>
<organism evidence="10 11">
    <name type="scientific">Brassicogethes aeneus</name>
    <name type="common">Rape pollen beetle</name>
    <name type="synonym">Meligethes aeneus</name>
    <dbReference type="NCBI Taxonomy" id="1431903"/>
    <lineage>
        <taxon>Eukaryota</taxon>
        <taxon>Metazoa</taxon>
        <taxon>Ecdysozoa</taxon>
        <taxon>Arthropoda</taxon>
        <taxon>Hexapoda</taxon>
        <taxon>Insecta</taxon>
        <taxon>Pterygota</taxon>
        <taxon>Neoptera</taxon>
        <taxon>Endopterygota</taxon>
        <taxon>Coleoptera</taxon>
        <taxon>Polyphaga</taxon>
        <taxon>Cucujiformia</taxon>
        <taxon>Nitidulidae</taxon>
        <taxon>Meligethinae</taxon>
        <taxon>Brassicogethes</taxon>
    </lineage>
</organism>
<dbReference type="InterPro" id="IPR039481">
    <property type="entry name" value="EXOC2/Sec5_N_dom"/>
</dbReference>
<evidence type="ECO:0000256" key="3">
    <source>
        <dbReference type="ARBA" id="ARBA00017526"/>
    </source>
</evidence>
<dbReference type="InterPro" id="IPR002909">
    <property type="entry name" value="IPT_dom"/>
</dbReference>
<dbReference type="PANTHER" id="PTHR13043:SF1">
    <property type="entry name" value="EXOCYST COMPLEX COMPONENT 2"/>
    <property type="match status" value="1"/>
</dbReference>